<evidence type="ECO:0000256" key="5">
    <source>
        <dbReference type="ARBA" id="ARBA00022786"/>
    </source>
</evidence>
<dbReference type="InterPro" id="IPR045202">
    <property type="entry name" value="CHIP_RING-Ubox"/>
</dbReference>
<evidence type="ECO:0000256" key="7">
    <source>
        <dbReference type="SAM" id="MobiDB-lite"/>
    </source>
</evidence>
<dbReference type="SMART" id="SM00504">
    <property type="entry name" value="Ubox"/>
    <property type="match status" value="1"/>
</dbReference>
<evidence type="ECO:0000256" key="3">
    <source>
        <dbReference type="ARBA" id="ARBA00022679"/>
    </source>
</evidence>
<dbReference type="Pfam" id="PF04564">
    <property type="entry name" value="U-box"/>
    <property type="match status" value="1"/>
</dbReference>
<dbReference type="InterPro" id="IPR041312">
    <property type="entry name" value="CHIP_TPR_N"/>
</dbReference>
<comment type="caution">
    <text evidence="9">The sequence shown here is derived from an EMBL/GenBank/DDBJ whole genome shotgun (WGS) entry which is preliminary data.</text>
</comment>
<dbReference type="InterPro" id="IPR003613">
    <property type="entry name" value="Ubox_domain"/>
</dbReference>
<organism evidence="9 10">
    <name type="scientific">Fasciolopsis buskii</name>
    <dbReference type="NCBI Taxonomy" id="27845"/>
    <lineage>
        <taxon>Eukaryota</taxon>
        <taxon>Metazoa</taxon>
        <taxon>Spiralia</taxon>
        <taxon>Lophotrochozoa</taxon>
        <taxon>Platyhelminthes</taxon>
        <taxon>Trematoda</taxon>
        <taxon>Digenea</taxon>
        <taxon>Plagiorchiida</taxon>
        <taxon>Echinostomata</taxon>
        <taxon>Echinostomatoidea</taxon>
        <taxon>Fasciolidae</taxon>
        <taxon>Fasciolopsis</taxon>
    </lineage>
</organism>
<dbReference type="GO" id="GO:0045862">
    <property type="term" value="P:positive regulation of proteolysis"/>
    <property type="evidence" value="ECO:0007669"/>
    <property type="project" value="TreeGrafter"/>
</dbReference>
<comment type="catalytic activity">
    <reaction evidence="1">
        <text>S-ubiquitinyl-[E2 ubiquitin-conjugating enzyme]-L-cysteine + [acceptor protein]-L-lysine = [E2 ubiquitin-conjugating enzyme]-L-cysteine + N(6)-ubiquitinyl-[acceptor protein]-L-lysine.</text>
        <dbReference type="EC" id="2.3.2.27"/>
    </reaction>
</comment>
<evidence type="ECO:0000256" key="1">
    <source>
        <dbReference type="ARBA" id="ARBA00000900"/>
    </source>
</evidence>
<evidence type="ECO:0000256" key="2">
    <source>
        <dbReference type="ARBA" id="ARBA00012483"/>
    </source>
</evidence>
<dbReference type="GO" id="GO:0000209">
    <property type="term" value="P:protein polyubiquitination"/>
    <property type="evidence" value="ECO:0007669"/>
    <property type="project" value="TreeGrafter"/>
</dbReference>
<feature type="domain" description="U-box" evidence="8">
    <location>
        <begin position="178"/>
        <end position="252"/>
    </location>
</feature>
<evidence type="ECO:0000256" key="6">
    <source>
        <dbReference type="ARBA" id="ARBA00022803"/>
    </source>
</evidence>
<keyword evidence="5" id="KW-0833">Ubl conjugation pathway</keyword>
<gene>
    <name evidence="9" type="ORF">FBUS_07069</name>
</gene>
<dbReference type="CDD" id="cd16654">
    <property type="entry name" value="RING-Ubox_CHIP"/>
    <property type="match status" value="1"/>
</dbReference>
<evidence type="ECO:0000259" key="8">
    <source>
        <dbReference type="PROSITE" id="PS51698"/>
    </source>
</evidence>
<keyword evidence="4" id="KW-0677">Repeat</keyword>
<dbReference type="InterPro" id="IPR013083">
    <property type="entry name" value="Znf_RING/FYVE/PHD"/>
</dbReference>
<dbReference type="Proteomes" id="UP000728185">
    <property type="component" value="Unassembled WGS sequence"/>
</dbReference>
<dbReference type="GO" id="GO:0043161">
    <property type="term" value="P:proteasome-mediated ubiquitin-dependent protein catabolic process"/>
    <property type="evidence" value="ECO:0007669"/>
    <property type="project" value="TreeGrafter"/>
</dbReference>
<sequence length="255" mass="28191">TYLNNLILQDAERQKNTLIRAAQRGAVRSSSSHQSSDSPHLDVRAQLEPHPSLPVTVLGEIPHSAVNFSLAQICADPAIATSVTVTNTEENAGSDNGRARIAAVVEPLDTSFTRAGLSSDSLVQVHTTNRELDSLESPTDLPIDVQVQLSQITAASQQRIAEVNQLFAQVDERRQKREVPEYLCGRISFELMLEPVITPSGITYDKRSIIAHLRKVGHFDPLTRQPLTESQLIPNLSMKEVVHAFLEENPWAENY</sequence>
<dbReference type="PANTHER" id="PTHR46803">
    <property type="entry name" value="E3 UBIQUITIN-PROTEIN LIGASE CHIP"/>
    <property type="match status" value="1"/>
</dbReference>
<evidence type="ECO:0000313" key="10">
    <source>
        <dbReference type="Proteomes" id="UP000728185"/>
    </source>
</evidence>
<feature type="compositionally biased region" description="Low complexity" evidence="7">
    <location>
        <begin position="29"/>
        <end position="38"/>
    </location>
</feature>
<evidence type="ECO:0000256" key="4">
    <source>
        <dbReference type="ARBA" id="ARBA00022737"/>
    </source>
</evidence>
<dbReference type="GO" id="GO:0071218">
    <property type="term" value="P:cellular response to misfolded protein"/>
    <property type="evidence" value="ECO:0007669"/>
    <property type="project" value="TreeGrafter"/>
</dbReference>
<dbReference type="FunFam" id="3.30.40.10:FF:000124">
    <property type="entry name" value="STIP1 homology and U box-containing protein 1"/>
    <property type="match status" value="1"/>
</dbReference>
<accession>A0A8E0RRJ6</accession>
<dbReference type="Gene3D" id="3.30.40.10">
    <property type="entry name" value="Zinc/RING finger domain, C3HC4 (zinc finger)"/>
    <property type="match status" value="1"/>
</dbReference>
<feature type="region of interest" description="Disordered" evidence="7">
    <location>
        <begin position="23"/>
        <end position="42"/>
    </location>
</feature>
<protein>
    <recommendedName>
        <fullName evidence="2">RING-type E3 ubiquitin transferase</fullName>
        <ecNumber evidence="2">2.3.2.27</ecNumber>
    </recommendedName>
</protein>
<dbReference type="OrthoDB" id="629492at2759"/>
<evidence type="ECO:0000313" key="9">
    <source>
        <dbReference type="EMBL" id="KAA0190723.1"/>
    </source>
</evidence>
<dbReference type="AlphaFoldDB" id="A0A8E0RRJ6"/>
<keyword evidence="6" id="KW-0802">TPR repeat</keyword>
<name>A0A8E0RRJ6_9TREM</name>
<dbReference type="EC" id="2.3.2.27" evidence="2"/>
<keyword evidence="3" id="KW-0808">Transferase</keyword>
<dbReference type="GO" id="GO:0005737">
    <property type="term" value="C:cytoplasm"/>
    <property type="evidence" value="ECO:0007669"/>
    <property type="project" value="TreeGrafter"/>
</dbReference>
<dbReference type="GO" id="GO:0051087">
    <property type="term" value="F:protein-folding chaperone binding"/>
    <property type="evidence" value="ECO:0007669"/>
    <property type="project" value="TreeGrafter"/>
</dbReference>
<dbReference type="Pfam" id="PF18391">
    <property type="entry name" value="CHIP_TPR_N"/>
    <property type="match status" value="1"/>
</dbReference>
<dbReference type="GO" id="GO:0006515">
    <property type="term" value="P:protein quality control for misfolded or incompletely synthesized proteins"/>
    <property type="evidence" value="ECO:0007669"/>
    <property type="project" value="TreeGrafter"/>
</dbReference>
<dbReference type="PANTHER" id="PTHR46803:SF2">
    <property type="entry name" value="E3 UBIQUITIN-PROTEIN LIGASE CHIP"/>
    <property type="match status" value="1"/>
</dbReference>
<dbReference type="SUPFAM" id="SSF57850">
    <property type="entry name" value="RING/U-box"/>
    <property type="match status" value="1"/>
</dbReference>
<feature type="non-terminal residue" evidence="9">
    <location>
        <position position="1"/>
    </location>
</feature>
<dbReference type="GO" id="GO:0061630">
    <property type="term" value="F:ubiquitin protein ligase activity"/>
    <property type="evidence" value="ECO:0007669"/>
    <property type="project" value="UniProtKB-EC"/>
</dbReference>
<dbReference type="PROSITE" id="PS51698">
    <property type="entry name" value="U_BOX"/>
    <property type="match status" value="1"/>
</dbReference>
<reference evidence="9" key="1">
    <citation type="submission" date="2019-05" db="EMBL/GenBank/DDBJ databases">
        <title>Annotation for the trematode Fasciolopsis buski.</title>
        <authorList>
            <person name="Choi Y.-J."/>
        </authorList>
    </citation>
    <scope>NUCLEOTIDE SEQUENCE</scope>
    <source>
        <strain evidence="9">HT</strain>
        <tissue evidence="9">Whole worm</tissue>
    </source>
</reference>
<dbReference type="EMBL" id="LUCM01006822">
    <property type="protein sequence ID" value="KAA0190723.1"/>
    <property type="molecule type" value="Genomic_DNA"/>
</dbReference>
<proteinExistence type="predicted"/>
<keyword evidence="10" id="KW-1185">Reference proteome</keyword>
<dbReference type="Gene3D" id="6.10.140.2020">
    <property type="match status" value="1"/>
</dbReference>